<name>H8KSR0_SOLCM</name>
<gene>
    <name evidence="2" type="ordered locus">Solca_0046</name>
</gene>
<feature type="compositionally biased region" description="Polar residues" evidence="1">
    <location>
        <begin position="32"/>
        <end position="45"/>
    </location>
</feature>
<accession>H8KSR0</accession>
<dbReference type="KEGG" id="scn:Solca_0046"/>
<dbReference type="EMBL" id="CP003349">
    <property type="protein sequence ID" value="AFD05204.1"/>
    <property type="molecule type" value="Genomic_DNA"/>
</dbReference>
<sequence>MNDFEIINGPMETLDLVSLGDVYSEKKDGDGNLSNTQSTAYSSLNEGRDRSSGLSCDIGIIVLE</sequence>
<protein>
    <submittedName>
        <fullName evidence="2">Uncharacterized protein</fullName>
    </submittedName>
</protein>
<evidence type="ECO:0000256" key="1">
    <source>
        <dbReference type="SAM" id="MobiDB-lite"/>
    </source>
</evidence>
<dbReference type="AlphaFoldDB" id="H8KSR0"/>
<proteinExistence type="predicted"/>
<evidence type="ECO:0000313" key="3">
    <source>
        <dbReference type="Proteomes" id="UP000007590"/>
    </source>
</evidence>
<dbReference type="STRING" id="929556.Solca_0046"/>
<reference evidence="2" key="1">
    <citation type="submission" date="2012-02" db="EMBL/GenBank/DDBJ databases">
        <title>The complete genome of Solitalea canadensis DSM 3403.</title>
        <authorList>
            <consortium name="US DOE Joint Genome Institute (JGI-PGF)"/>
            <person name="Lucas S."/>
            <person name="Copeland A."/>
            <person name="Lapidus A."/>
            <person name="Glavina del Rio T."/>
            <person name="Dalin E."/>
            <person name="Tice H."/>
            <person name="Bruce D."/>
            <person name="Goodwin L."/>
            <person name="Pitluck S."/>
            <person name="Peters L."/>
            <person name="Ovchinnikova G."/>
            <person name="Lu M."/>
            <person name="Kyrpides N."/>
            <person name="Mavromatis K."/>
            <person name="Ivanova N."/>
            <person name="Brettin T."/>
            <person name="Detter J.C."/>
            <person name="Han C."/>
            <person name="Larimer F."/>
            <person name="Land M."/>
            <person name="Hauser L."/>
            <person name="Markowitz V."/>
            <person name="Cheng J.-F."/>
            <person name="Hugenholtz P."/>
            <person name="Woyke T."/>
            <person name="Wu D."/>
            <person name="Spring S."/>
            <person name="Schroeder M."/>
            <person name="Kopitz M."/>
            <person name="Brambilla E."/>
            <person name="Klenk H.-P."/>
            <person name="Eisen J.A."/>
        </authorList>
    </citation>
    <scope>NUCLEOTIDE SEQUENCE</scope>
    <source>
        <strain evidence="2">DSM 3403</strain>
    </source>
</reference>
<dbReference type="Proteomes" id="UP000007590">
    <property type="component" value="Chromosome"/>
</dbReference>
<organism evidence="2 3">
    <name type="scientific">Solitalea canadensis (strain ATCC 29591 / DSM 3403 / JCM 21819 / LMG 8368 / NBRC 15130 / NCIMB 12057 / USAM 9D)</name>
    <name type="common">Flexibacter canadensis</name>
    <dbReference type="NCBI Taxonomy" id="929556"/>
    <lineage>
        <taxon>Bacteria</taxon>
        <taxon>Pseudomonadati</taxon>
        <taxon>Bacteroidota</taxon>
        <taxon>Sphingobacteriia</taxon>
        <taxon>Sphingobacteriales</taxon>
        <taxon>Sphingobacteriaceae</taxon>
        <taxon>Solitalea</taxon>
    </lineage>
</organism>
<feature type="region of interest" description="Disordered" evidence="1">
    <location>
        <begin position="26"/>
        <end position="52"/>
    </location>
</feature>
<keyword evidence="3" id="KW-1185">Reference proteome</keyword>
<dbReference type="HOGENOM" id="CLU_2865453_0_0_10"/>
<evidence type="ECO:0000313" key="2">
    <source>
        <dbReference type="EMBL" id="AFD05204.1"/>
    </source>
</evidence>